<accession>A0A0V1G8B4</accession>
<proteinExistence type="predicted"/>
<organism evidence="1 2">
    <name type="scientific">Trichinella pseudospiralis</name>
    <name type="common">Parasitic roundworm</name>
    <dbReference type="NCBI Taxonomy" id="6337"/>
    <lineage>
        <taxon>Eukaryota</taxon>
        <taxon>Metazoa</taxon>
        <taxon>Ecdysozoa</taxon>
        <taxon>Nematoda</taxon>
        <taxon>Enoplea</taxon>
        <taxon>Dorylaimia</taxon>
        <taxon>Trichinellida</taxon>
        <taxon>Trichinellidae</taxon>
        <taxon>Trichinella</taxon>
    </lineage>
</organism>
<name>A0A0V1G8B4_TRIPS</name>
<evidence type="ECO:0000313" key="1">
    <source>
        <dbReference type="EMBL" id="KRY94338.1"/>
    </source>
</evidence>
<dbReference type="AlphaFoldDB" id="A0A0V1G8B4"/>
<keyword evidence="2" id="KW-1185">Reference proteome</keyword>
<dbReference type="EMBL" id="JYDS01005560">
    <property type="protein sequence ID" value="KRY94338.1"/>
    <property type="molecule type" value="Genomic_DNA"/>
</dbReference>
<reference evidence="1 2" key="1">
    <citation type="submission" date="2015-01" db="EMBL/GenBank/DDBJ databases">
        <title>Evolution of Trichinella species and genotypes.</title>
        <authorList>
            <person name="Korhonen P.K."/>
            <person name="Edoardo P."/>
            <person name="Giuseppe L.R."/>
            <person name="Gasser R.B."/>
        </authorList>
    </citation>
    <scope>NUCLEOTIDE SEQUENCE [LARGE SCALE GENOMIC DNA]</scope>
    <source>
        <strain evidence="1">ISS588</strain>
    </source>
</reference>
<gene>
    <name evidence="1" type="ORF">T4B_2768</name>
</gene>
<evidence type="ECO:0000313" key="2">
    <source>
        <dbReference type="Proteomes" id="UP000054805"/>
    </source>
</evidence>
<dbReference type="Proteomes" id="UP000054805">
    <property type="component" value="Unassembled WGS sequence"/>
</dbReference>
<protein>
    <submittedName>
        <fullName evidence="1">Uncharacterized protein</fullName>
    </submittedName>
</protein>
<sequence length="31" mass="3630">MEKYSPGHSALMCPQIPSTKTLLFIMRVFFR</sequence>
<comment type="caution">
    <text evidence="1">The sequence shown here is derived from an EMBL/GenBank/DDBJ whole genome shotgun (WGS) entry which is preliminary data.</text>
</comment>